<dbReference type="InterPro" id="IPR036188">
    <property type="entry name" value="FAD/NAD-bd_sf"/>
</dbReference>
<proteinExistence type="inferred from homology"/>
<evidence type="ECO:0000313" key="8">
    <source>
        <dbReference type="EMBL" id="MFB9375910.1"/>
    </source>
</evidence>
<dbReference type="Gene3D" id="1.10.8.870">
    <property type="entry name" value="Alpha-glycerophosphate oxidase, cap domain"/>
    <property type="match status" value="1"/>
</dbReference>
<evidence type="ECO:0000259" key="6">
    <source>
        <dbReference type="Pfam" id="PF01266"/>
    </source>
</evidence>
<reference evidence="8 9" key="1">
    <citation type="submission" date="2024-09" db="EMBL/GenBank/DDBJ databases">
        <authorList>
            <person name="Sun Q."/>
            <person name="Mori K."/>
        </authorList>
    </citation>
    <scope>NUCLEOTIDE SEQUENCE [LARGE SCALE GENOMIC DNA]</scope>
    <source>
        <strain evidence="8 9">TISTR 1856</strain>
    </source>
</reference>
<comment type="cofactor">
    <cofactor evidence="1">
        <name>FAD</name>
        <dbReference type="ChEBI" id="CHEBI:57692"/>
    </cofactor>
</comment>
<feature type="domain" description="Alpha-glycerophosphate oxidase C-terminal" evidence="7">
    <location>
        <begin position="398"/>
        <end position="521"/>
    </location>
</feature>
<dbReference type="Pfam" id="PF16901">
    <property type="entry name" value="DAO_C"/>
    <property type="match status" value="1"/>
</dbReference>
<keyword evidence="3" id="KW-0285">Flavoprotein</keyword>
<comment type="similarity">
    <text evidence="2">Belongs to the FAD-dependent glycerol-3-phosphate dehydrogenase family.</text>
</comment>
<organism evidence="8 9">
    <name type="scientific">Kineococcus gynurae</name>
    <dbReference type="NCBI Taxonomy" id="452979"/>
    <lineage>
        <taxon>Bacteria</taxon>
        <taxon>Bacillati</taxon>
        <taxon>Actinomycetota</taxon>
        <taxon>Actinomycetes</taxon>
        <taxon>Kineosporiales</taxon>
        <taxon>Kineosporiaceae</taxon>
        <taxon>Kineococcus</taxon>
    </lineage>
</organism>
<keyword evidence="9" id="KW-1185">Reference proteome</keyword>
<dbReference type="Proteomes" id="UP001589748">
    <property type="component" value="Unassembled WGS sequence"/>
</dbReference>
<dbReference type="Pfam" id="PF01266">
    <property type="entry name" value="DAO"/>
    <property type="match status" value="1"/>
</dbReference>
<dbReference type="InterPro" id="IPR006076">
    <property type="entry name" value="FAD-dep_OxRdtase"/>
</dbReference>
<evidence type="ECO:0000256" key="4">
    <source>
        <dbReference type="ARBA" id="ARBA00022827"/>
    </source>
</evidence>
<evidence type="ECO:0000256" key="2">
    <source>
        <dbReference type="ARBA" id="ARBA00007330"/>
    </source>
</evidence>
<evidence type="ECO:0000256" key="3">
    <source>
        <dbReference type="ARBA" id="ARBA00022630"/>
    </source>
</evidence>
<comment type="caution">
    <text evidence="8">The sequence shown here is derived from an EMBL/GenBank/DDBJ whole genome shotgun (WGS) entry which is preliminary data.</text>
</comment>
<keyword evidence="5" id="KW-0560">Oxidoreductase</keyword>
<gene>
    <name evidence="8" type="ORF">ACFFVI_02905</name>
</gene>
<dbReference type="InterPro" id="IPR038299">
    <property type="entry name" value="DAO_C_sf"/>
</dbReference>
<feature type="domain" description="FAD dependent oxidoreductase" evidence="6">
    <location>
        <begin position="15"/>
        <end position="377"/>
    </location>
</feature>
<accession>A0ABV5LP85</accession>
<dbReference type="PROSITE" id="PS00978">
    <property type="entry name" value="FAD_G3PDH_2"/>
    <property type="match status" value="1"/>
</dbReference>
<evidence type="ECO:0000256" key="5">
    <source>
        <dbReference type="ARBA" id="ARBA00023002"/>
    </source>
</evidence>
<dbReference type="Gene3D" id="3.50.50.60">
    <property type="entry name" value="FAD/NAD(P)-binding domain"/>
    <property type="match status" value="1"/>
</dbReference>
<dbReference type="InterPro" id="IPR031656">
    <property type="entry name" value="DAO_C"/>
</dbReference>
<keyword evidence="4" id="KW-0274">FAD</keyword>
<dbReference type="InterPro" id="IPR000447">
    <property type="entry name" value="G3P_DH_FAD-dep"/>
</dbReference>
<evidence type="ECO:0000259" key="7">
    <source>
        <dbReference type="Pfam" id="PF16901"/>
    </source>
</evidence>
<dbReference type="SUPFAM" id="SSF51905">
    <property type="entry name" value="FAD/NAD(P)-binding domain"/>
    <property type="match status" value="1"/>
</dbReference>
<dbReference type="RefSeq" id="WP_380139712.1">
    <property type="nucleotide sequence ID" value="NZ_JBHLUI010000012.1"/>
</dbReference>
<evidence type="ECO:0000256" key="1">
    <source>
        <dbReference type="ARBA" id="ARBA00001974"/>
    </source>
</evidence>
<dbReference type="EMBL" id="JBHMDM010000001">
    <property type="protein sequence ID" value="MFB9375910.1"/>
    <property type="molecule type" value="Genomic_DNA"/>
</dbReference>
<name>A0ABV5LP85_9ACTN</name>
<dbReference type="Gene3D" id="3.30.9.10">
    <property type="entry name" value="D-Amino Acid Oxidase, subunit A, domain 2"/>
    <property type="match status" value="1"/>
</dbReference>
<dbReference type="PANTHER" id="PTHR11985:SF15">
    <property type="entry name" value="GLYCEROL-3-PHOSPHATE DEHYDROGENASE, MITOCHONDRIAL"/>
    <property type="match status" value="1"/>
</dbReference>
<dbReference type="PRINTS" id="PR01001">
    <property type="entry name" value="FADG3PDH"/>
</dbReference>
<sequence>MASSVVDQRLQVPFDVVVIGAGVNGVGIALDAALRGLRVALLEKDDICSGVSAWSGRLVHGGLRYLEHKDFALVRESLRERELLFRNASHLVKPVRLIMPFYKHNQRAPWLIRTGMALYDALSFDKKSQRHEVLSLSTLLRRFTGIDRDGLSGAVVFTDGQVEYAERLCVELGVAAAAAGAVIRTGAHVEELLTTAGKVRGVRFRDTATGEHHDVLAPVVLNVAGPWIDKVFRAGTGEQPRLNGGTKGSHLVVDPFPGAPTDVVYYESRRDGRLVLVIPWMGRYLIGTTDLRYEEDPGSARCDADEMQYMLDEVNSLVPGAKLTPADVLYTYSGVRPLPYAPDVVEAKIPRSHVLHENGPDLDGLVTVVGGKLTTYRQLAQDAVDDVLKRLGRPKVRCATQRLPLPGFVADESAVRGRLAVAAPGLSARSTDRLLKVYGRRAVDVALLGADAPDLLDVVHEPSGAIGAELVFAVEQEFARGLADVMARRTLLAFEPDHGLPALDRILDVLASRFGWDEDRRRAEAADYRDWLDHLAVPQADPVAV</sequence>
<dbReference type="PANTHER" id="PTHR11985">
    <property type="entry name" value="GLYCEROL-3-PHOSPHATE DEHYDROGENASE"/>
    <property type="match status" value="1"/>
</dbReference>
<evidence type="ECO:0000313" key="9">
    <source>
        <dbReference type="Proteomes" id="UP001589748"/>
    </source>
</evidence>
<protein>
    <submittedName>
        <fullName evidence="8">FAD-dependent oxidoreductase</fullName>
    </submittedName>
</protein>